<accession>A0A314XY94</accession>
<reference evidence="1 2" key="1">
    <citation type="submission" date="2018-02" db="EMBL/GenBank/DDBJ databases">
        <title>Draft genome of wild Prunus yedoensis var. nudiflora.</title>
        <authorList>
            <person name="Baek S."/>
            <person name="Kim J.-H."/>
            <person name="Choi K."/>
            <person name="Kim G.-B."/>
            <person name="Cho A."/>
            <person name="Jang H."/>
            <person name="Shin C.-H."/>
            <person name="Yu H.-J."/>
            <person name="Mun J.-H."/>
        </authorList>
    </citation>
    <scope>NUCLEOTIDE SEQUENCE [LARGE SCALE GENOMIC DNA]</scope>
    <source>
        <strain evidence="2">cv. Jeju island</strain>
        <tissue evidence="1">Leaf</tissue>
    </source>
</reference>
<name>A0A314XY94_PRUYE</name>
<dbReference type="AlphaFoldDB" id="A0A314XY94"/>
<evidence type="ECO:0000313" key="2">
    <source>
        <dbReference type="Proteomes" id="UP000250321"/>
    </source>
</evidence>
<sequence>MEEPDSENKLLIRRIGIARSMNSLDSEMMDPRSTIVCFNQIECISSSINGGFLDKQSIILLPSL</sequence>
<organism evidence="1 2">
    <name type="scientific">Prunus yedoensis var. nudiflora</name>
    <dbReference type="NCBI Taxonomy" id="2094558"/>
    <lineage>
        <taxon>Eukaryota</taxon>
        <taxon>Viridiplantae</taxon>
        <taxon>Streptophyta</taxon>
        <taxon>Embryophyta</taxon>
        <taxon>Tracheophyta</taxon>
        <taxon>Spermatophyta</taxon>
        <taxon>Magnoliopsida</taxon>
        <taxon>eudicotyledons</taxon>
        <taxon>Gunneridae</taxon>
        <taxon>Pentapetalae</taxon>
        <taxon>rosids</taxon>
        <taxon>fabids</taxon>
        <taxon>Rosales</taxon>
        <taxon>Rosaceae</taxon>
        <taxon>Amygdaloideae</taxon>
        <taxon>Amygdaleae</taxon>
        <taxon>Prunus</taxon>
    </lineage>
</organism>
<protein>
    <submittedName>
        <fullName evidence="1">Uncharacterized protein</fullName>
    </submittedName>
</protein>
<evidence type="ECO:0000313" key="1">
    <source>
        <dbReference type="EMBL" id="PQP99531.1"/>
    </source>
</evidence>
<dbReference type="EMBL" id="PJQY01001801">
    <property type="protein sequence ID" value="PQP99531.1"/>
    <property type="molecule type" value="Genomic_DNA"/>
</dbReference>
<gene>
    <name evidence="1" type="ORF">Pyn_14522</name>
</gene>
<keyword evidence="2" id="KW-1185">Reference proteome</keyword>
<dbReference type="Proteomes" id="UP000250321">
    <property type="component" value="Unassembled WGS sequence"/>
</dbReference>
<comment type="caution">
    <text evidence="1">The sequence shown here is derived from an EMBL/GenBank/DDBJ whole genome shotgun (WGS) entry which is preliminary data.</text>
</comment>
<proteinExistence type="predicted"/>